<proteinExistence type="predicted"/>
<dbReference type="CDD" id="cd07178">
    <property type="entry name" value="terB_like_YebE"/>
    <property type="match status" value="1"/>
</dbReference>
<protein>
    <submittedName>
        <fullName evidence="1">Uncharacterized protein DUF533</fullName>
    </submittedName>
</protein>
<dbReference type="Proteomes" id="UP000295277">
    <property type="component" value="Unassembled WGS sequence"/>
</dbReference>
<evidence type="ECO:0000313" key="1">
    <source>
        <dbReference type="EMBL" id="TCM84371.1"/>
    </source>
</evidence>
<dbReference type="OrthoDB" id="7866618at2"/>
<dbReference type="SUPFAM" id="SSF158682">
    <property type="entry name" value="TerB-like"/>
    <property type="match status" value="1"/>
</dbReference>
<dbReference type="AlphaFoldDB" id="A0A4R1YTI2"/>
<organism evidence="1 2">
    <name type="scientific">Rhodovulum steppense</name>
    <dbReference type="NCBI Taxonomy" id="540251"/>
    <lineage>
        <taxon>Bacteria</taxon>
        <taxon>Pseudomonadati</taxon>
        <taxon>Pseudomonadota</taxon>
        <taxon>Alphaproteobacteria</taxon>
        <taxon>Rhodobacterales</taxon>
        <taxon>Paracoccaceae</taxon>
        <taxon>Rhodovulum</taxon>
    </lineage>
</organism>
<reference evidence="1 2" key="1">
    <citation type="submission" date="2019-03" db="EMBL/GenBank/DDBJ databases">
        <title>Genomic Encyclopedia of Type Strains, Phase IV (KMG-IV): sequencing the most valuable type-strain genomes for metagenomic binning, comparative biology and taxonomic classification.</title>
        <authorList>
            <person name="Goeker M."/>
        </authorList>
    </citation>
    <scope>NUCLEOTIDE SEQUENCE [LARGE SCALE GENOMIC DNA]</scope>
    <source>
        <strain evidence="1 2">DSM 21153</strain>
    </source>
</reference>
<dbReference type="EMBL" id="SLVM01000012">
    <property type="protein sequence ID" value="TCM84371.1"/>
    <property type="molecule type" value="Genomic_DNA"/>
</dbReference>
<gene>
    <name evidence="1" type="ORF">EV216_1127</name>
</gene>
<comment type="caution">
    <text evidence="1">The sequence shown here is derived from an EMBL/GenBank/DDBJ whole genome shotgun (WGS) entry which is preliminary data.</text>
</comment>
<keyword evidence="2" id="KW-1185">Reference proteome</keyword>
<dbReference type="Pfam" id="PF04391">
    <property type="entry name" value="DUF533"/>
    <property type="match status" value="1"/>
</dbReference>
<dbReference type="RefSeq" id="WP_132694924.1">
    <property type="nucleotide sequence ID" value="NZ_SLVM01000012.1"/>
</dbReference>
<sequence>MSFVRTMATLVVGYAAARGMDRFQKTGGGAGLARTMQSTASRAAIASQVGALLERMQVQGGASGLERNLGWIGARARGAGDSAVLGVAGLMSALWAATWAGSGDARDLGAAMGSGTPPGATLERQARLMIRAMVQAAKADGQIDAGERARLFDLLGDQSEEERAYVEAELARPVDIDALAAETGSYQRTAVYAASVLMIDITDPAGIAYLDRLAAALHLGIAARTRIHQAMRLPQVLG</sequence>
<accession>A0A4R1YTI2</accession>
<evidence type="ECO:0000313" key="2">
    <source>
        <dbReference type="Proteomes" id="UP000295277"/>
    </source>
</evidence>
<dbReference type="InterPro" id="IPR029024">
    <property type="entry name" value="TerB-like"/>
</dbReference>
<dbReference type="InterPro" id="IPR007486">
    <property type="entry name" value="YebE"/>
</dbReference>
<name>A0A4R1YTI2_9RHOB</name>